<dbReference type="EMBL" id="JACOOY010000018">
    <property type="protein sequence ID" value="MBC5666044.1"/>
    <property type="molecule type" value="Genomic_DNA"/>
</dbReference>
<protein>
    <submittedName>
        <fullName evidence="3">Fibronectin type III domain-containing protein</fullName>
    </submittedName>
</protein>
<evidence type="ECO:0000313" key="4">
    <source>
        <dbReference type="Proteomes" id="UP000647235"/>
    </source>
</evidence>
<dbReference type="SUPFAM" id="SSF49265">
    <property type="entry name" value="Fibronectin type III"/>
    <property type="match status" value="1"/>
</dbReference>
<name>A0ABR7EXJ6_9FIRM</name>
<evidence type="ECO:0000259" key="2">
    <source>
        <dbReference type="PROSITE" id="PS50853"/>
    </source>
</evidence>
<proteinExistence type="predicted"/>
<gene>
    <name evidence="3" type="ORF">H8S07_12425</name>
</gene>
<reference evidence="3 4" key="1">
    <citation type="submission" date="2020-08" db="EMBL/GenBank/DDBJ databases">
        <title>Genome public.</title>
        <authorList>
            <person name="Liu C."/>
            <person name="Sun Q."/>
        </authorList>
    </citation>
    <scope>NUCLEOTIDE SEQUENCE [LARGE SCALE GENOMIC DNA]</scope>
    <source>
        <strain evidence="3 4">NSJ-36</strain>
    </source>
</reference>
<comment type="caution">
    <text evidence="3">The sequence shown here is derived from an EMBL/GenBank/DDBJ whole genome shotgun (WGS) entry which is preliminary data.</text>
</comment>
<dbReference type="InterPro" id="IPR036116">
    <property type="entry name" value="FN3_sf"/>
</dbReference>
<evidence type="ECO:0000313" key="3">
    <source>
        <dbReference type="EMBL" id="MBC5666044.1"/>
    </source>
</evidence>
<accession>A0ABR7EXJ6</accession>
<dbReference type="Proteomes" id="UP000647235">
    <property type="component" value="Unassembled WGS sequence"/>
</dbReference>
<dbReference type="Gene3D" id="2.60.40.10">
    <property type="entry name" value="Immunoglobulins"/>
    <property type="match status" value="1"/>
</dbReference>
<organism evidence="3 4">
    <name type="scientific">Dorea hominis</name>
    <dbReference type="NCBI Taxonomy" id="2763040"/>
    <lineage>
        <taxon>Bacteria</taxon>
        <taxon>Bacillati</taxon>
        <taxon>Bacillota</taxon>
        <taxon>Clostridia</taxon>
        <taxon>Lachnospirales</taxon>
        <taxon>Lachnospiraceae</taxon>
        <taxon>Dorea</taxon>
    </lineage>
</organism>
<keyword evidence="4" id="KW-1185">Reference proteome</keyword>
<dbReference type="Gene3D" id="2.160.20.20">
    <property type="match status" value="1"/>
</dbReference>
<feature type="region of interest" description="Disordered" evidence="1">
    <location>
        <begin position="323"/>
        <end position="361"/>
    </location>
</feature>
<dbReference type="InterPro" id="IPR013783">
    <property type="entry name" value="Ig-like_fold"/>
</dbReference>
<dbReference type="PROSITE" id="PS50853">
    <property type="entry name" value="FN3"/>
    <property type="match status" value="1"/>
</dbReference>
<feature type="compositionally biased region" description="Low complexity" evidence="1">
    <location>
        <begin position="341"/>
        <end position="361"/>
    </location>
</feature>
<dbReference type="InterPro" id="IPR003961">
    <property type="entry name" value="FN3_dom"/>
</dbReference>
<feature type="domain" description="Fibronectin type-III" evidence="2">
    <location>
        <begin position="357"/>
        <end position="449"/>
    </location>
</feature>
<evidence type="ECO:0000256" key="1">
    <source>
        <dbReference type="SAM" id="MobiDB-lite"/>
    </source>
</evidence>
<sequence>MHILKKINHLSRLVMIAITALFLSAGMILFAKPVHVMAATSISDKTGLENFITQNGGTYISPDDSTVKLTSDLTCSDYLITYLTQDLTLDLNNHSILFEKANGFSVRGSGADNLAVFRITNSGEDISKAIISTSGQYPNTQEITTLNVAGALELSDITIANQATGGSGNPMAIQQSVKGSDLKITDCTVTSTGSCYYMLYGNAAFHNCSAISSGKYATVLLENQGTLTLDDGTYSQTVSAPAVKVNGGAIEGDATLSIECGTYQGAPALDISGERAVTSIACGTFISTSSEIEPIQLTNNAPEIKWDFDSTKYELAKNGSTWKIASKPKNPADNSNDKPSKPSTPLKPSTPAKPKVVSTKPKIAKLTPKKKSLSVKFAKKPSGYYGKAYQVAYRVKGTKKWKTITTGKQIKTLKSLKKGKKYQVRVRAYKKVSKKTYFSKWSSIKTSGKIK</sequence>
<dbReference type="CDD" id="cd00063">
    <property type="entry name" value="FN3"/>
    <property type="match status" value="1"/>
</dbReference>
<dbReference type="RefSeq" id="WP_186856122.1">
    <property type="nucleotide sequence ID" value="NZ_JACOOY010000018.1"/>
</dbReference>
<dbReference type="InterPro" id="IPR012332">
    <property type="entry name" value="Autotransporter_pectin_lyase_C"/>
</dbReference>